<proteinExistence type="predicted"/>
<dbReference type="Proteomes" id="UP000675881">
    <property type="component" value="Chromosome 13"/>
</dbReference>
<dbReference type="AlphaFoldDB" id="A0A7R8H2X5"/>
<reference evidence="1" key="1">
    <citation type="submission" date="2021-02" db="EMBL/GenBank/DDBJ databases">
        <authorList>
            <person name="Bekaert M."/>
        </authorList>
    </citation>
    <scope>NUCLEOTIDE SEQUENCE</scope>
    <source>
        <strain evidence="1">IoA-00</strain>
    </source>
</reference>
<accession>A0A7R8H2X5</accession>
<evidence type="ECO:0000313" key="1">
    <source>
        <dbReference type="EMBL" id="CAF2822590.1"/>
    </source>
</evidence>
<sequence length="122" mass="14537">MAVVSRGEIYFHFNVCMEQNLFIYNTILSNILEVSLNFKMMKKKIIIISKYFRFHRINKRVGMGRSFVKFKTCICKIFKGSPENVFYLNMRIITLARMMILASMKSLSQCNIRIYFFNPCIF</sequence>
<keyword evidence="2" id="KW-1185">Reference proteome</keyword>
<evidence type="ECO:0000313" key="2">
    <source>
        <dbReference type="Proteomes" id="UP000675881"/>
    </source>
</evidence>
<protein>
    <submittedName>
        <fullName evidence="1">(salmon louse) hypothetical protein</fullName>
    </submittedName>
</protein>
<organism evidence="1 2">
    <name type="scientific">Lepeophtheirus salmonis</name>
    <name type="common">Salmon louse</name>
    <name type="synonym">Caligus salmonis</name>
    <dbReference type="NCBI Taxonomy" id="72036"/>
    <lineage>
        <taxon>Eukaryota</taxon>
        <taxon>Metazoa</taxon>
        <taxon>Ecdysozoa</taxon>
        <taxon>Arthropoda</taxon>
        <taxon>Crustacea</taxon>
        <taxon>Multicrustacea</taxon>
        <taxon>Hexanauplia</taxon>
        <taxon>Copepoda</taxon>
        <taxon>Siphonostomatoida</taxon>
        <taxon>Caligidae</taxon>
        <taxon>Lepeophtheirus</taxon>
    </lineage>
</organism>
<name>A0A7R8H2X5_LEPSM</name>
<gene>
    <name evidence="1" type="ORF">LSAA_3965</name>
</gene>
<dbReference type="EMBL" id="HG994592">
    <property type="protein sequence ID" value="CAF2822590.1"/>
    <property type="molecule type" value="Genomic_DNA"/>
</dbReference>